<organism evidence="2">
    <name type="scientific">Brassica oleracea</name>
    <name type="common">Wild cabbage</name>
    <dbReference type="NCBI Taxonomy" id="3712"/>
    <lineage>
        <taxon>Eukaryota</taxon>
        <taxon>Viridiplantae</taxon>
        <taxon>Streptophyta</taxon>
        <taxon>Embryophyta</taxon>
        <taxon>Tracheophyta</taxon>
        <taxon>Spermatophyta</taxon>
        <taxon>Magnoliopsida</taxon>
        <taxon>eudicotyledons</taxon>
        <taxon>Gunneridae</taxon>
        <taxon>Pentapetalae</taxon>
        <taxon>rosids</taxon>
        <taxon>malvids</taxon>
        <taxon>Brassicales</taxon>
        <taxon>Brassicaceae</taxon>
        <taxon>Brassiceae</taxon>
        <taxon>Brassica</taxon>
    </lineage>
</organism>
<dbReference type="EMBL" id="LR031879">
    <property type="protein sequence ID" value="VDD57412.1"/>
    <property type="molecule type" value="Genomic_DNA"/>
</dbReference>
<sequence>DTRRTDAVISPSSVVTSPILCVVSSSVNLLADPITDEVFAHLTLHPSPPPTSRFDEEDGHVREGPQQEANRLRLTRKSIHERCEESSDLLSDGGVV</sequence>
<reference evidence="2" key="1">
    <citation type="submission" date="2018-11" db="EMBL/GenBank/DDBJ databases">
        <authorList>
            <consortium name="Genoscope - CEA"/>
            <person name="William W."/>
        </authorList>
    </citation>
    <scope>NUCLEOTIDE SEQUENCE</scope>
</reference>
<dbReference type="AlphaFoldDB" id="A0A3P6GN82"/>
<name>A0A3P6GN82_BRAOL</name>
<feature type="non-terminal residue" evidence="2">
    <location>
        <position position="1"/>
    </location>
</feature>
<accession>A0A3P6GN82</accession>
<evidence type="ECO:0000313" key="2">
    <source>
        <dbReference type="EMBL" id="VDD57412.1"/>
    </source>
</evidence>
<gene>
    <name evidence="2" type="ORF">BOLC8T50641H</name>
</gene>
<protein>
    <submittedName>
        <fullName evidence="2">Uncharacterized protein</fullName>
    </submittedName>
</protein>
<feature type="region of interest" description="Disordered" evidence="1">
    <location>
        <begin position="42"/>
        <end position="76"/>
    </location>
</feature>
<proteinExistence type="predicted"/>
<evidence type="ECO:0000256" key="1">
    <source>
        <dbReference type="SAM" id="MobiDB-lite"/>
    </source>
</evidence>